<evidence type="ECO:0000313" key="1">
    <source>
        <dbReference type="EMBL" id="TFK35184.1"/>
    </source>
</evidence>
<gene>
    <name evidence="1" type="ORF">BDQ12DRAFT_612179</name>
</gene>
<keyword evidence="2" id="KW-1185">Reference proteome</keyword>
<dbReference type="AlphaFoldDB" id="A0A5C3LQ23"/>
<sequence>EEETTLVSVSTVFFPGANGVEADLVLSSSDSVLFYVQSSIITAACDTAFRSIANTPLSNKKLHNVILSIPDSSEVLNIILHMLYGTSCAQHSPAFETLITAVDRMPFYGISPKDLIVPNTPLYTYLLSHAPLYPLQVYALAGYHKLEALAIVTSSHLLSYTLKNITDDTAERMGAIYLKRLMNLHINRFSAFKEILLLPPHPHPPTKECGFGDQKKLTRAWALASAYLVWELRPDLSTYSMQSAFNPMIERLSCEQCKASLNGRIKDVIMQWTSVKVSNTLHPVCAARYS</sequence>
<evidence type="ECO:0008006" key="3">
    <source>
        <dbReference type="Google" id="ProtNLM"/>
    </source>
</evidence>
<protein>
    <recommendedName>
        <fullName evidence="3">BTB domain-containing protein</fullName>
    </recommendedName>
</protein>
<dbReference type="OrthoDB" id="3265815at2759"/>
<feature type="non-terminal residue" evidence="1">
    <location>
        <position position="1"/>
    </location>
</feature>
<dbReference type="STRING" id="68775.A0A5C3LQ23"/>
<dbReference type="Proteomes" id="UP000308652">
    <property type="component" value="Unassembled WGS sequence"/>
</dbReference>
<organism evidence="1 2">
    <name type="scientific">Crucibulum laeve</name>
    <dbReference type="NCBI Taxonomy" id="68775"/>
    <lineage>
        <taxon>Eukaryota</taxon>
        <taxon>Fungi</taxon>
        <taxon>Dikarya</taxon>
        <taxon>Basidiomycota</taxon>
        <taxon>Agaricomycotina</taxon>
        <taxon>Agaricomycetes</taxon>
        <taxon>Agaricomycetidae</taxon>
        <taxon>Agaricales</taxon>
        <taxon>Agaricineae</taxon>
        <taxon>Nidulariaceae</taxon>
        <taxon>Crucibulum</taxon>
    </lineage>
</organism>
<reference evidence="1 2" key="1">
    <citation type="journal article" date="2019" name="Nat. Ecol. Evol.">
        <title>Megaphylogeny resolves global patterns of mushroom evolution.</title>
        <authorList>
            <person name="Varga T."/>
            <person name="Krizsan K."/>
            <person name="Foldi C."/>
            <person name="Dima B."/>
            <person name="Sanchez-Garcia M."/>
            <person name="Sanchez-Ramirez S."/>
            <person name="Szollosi G.J."/>
            <person name="Szarkandi J.G."/>
            <person name="Papp V."/>
            <person name="Albert L."/>
            <person name="Andreopoulos W."/>
            <person name="Angelini C."/>
            <person name="Antonin V."/>
            <person name="Barry K.W."/>
            <person name="Bougher N.L."/>
            <person name="Buchanan P."/>
            <person name="Buyck B."/>
            <person name="Bense V."/>
            <person name="Catcheside P."/>
            <person name="Chovatia M."/>
            <person name="Cooper J."/>
            <person name="Damon W."/>
            <person name="Desjardin D."/>
            <person name="Finy P."/>
            <person name="Geml J."/>
            <person name="Haridas S."/>
            <person name="Hughes K."/>
            <person name="Justo A."/>
            <person name="Karasinski D."/>
            <person name="Kautmanova I."/>
            <person name="Kiss B."/>
            <person name="Kocsube S."/>
            <person name="Kotiranta H."/>
            <person name="LaButti K.M."/>
            <person name="Lechner B.E."/>
            <person name="Liimatainen K."/>
            <person name="Lipzen A."/>
            <person name="Lukacs Z."/>
            <person name="Mihaltcheva S."/>
            <person name="Morgado L.N."/>
            <person name="Niskanen T."/>
            <person name="Noordeloos M.E."/>
            <person name="Ohm R.A."/>
            <person name="Ortiz-Santana B."/>
            <person name="Ovrebo C."/>
            <person name="Racz N."/>
            <person name="Riley R."/>
            <person name="Savchenko A."/>
            <person name="Shiryaev A."/>
            <person name="Soop K."/>
            <person name="Spirin V."/>
            <person name="Szebenyi C."/>
            <person name="Tomsovsky M."/>
            <person name="Tulloss R.E."/>
            <person name="Uehling J."/>
            <person name="Grigoriev I.V."/>
            <person name="Vagvolgyi C."/>
            <person name="Papp T."/>
            <person name="Martin F.M."/>
            <person name="Miettinen O."/>
            <person name="Hibbett D.S."/>
            <person name="Nagy L.G."/>
        </authorList>
    </citation>
    <scope>NUCLEOTIDE SEQUENCE [LARGE SCALE GENOMIC DNA]</scope>
    <source>
        <strain evidence="1 2">CBS 166.37</strain>
    </source>
</reference>
<proteinExistence type="predicted"/>
<evidence type="ECO:0000313" key="2">
    <source>
        <dbReference type="Proteomes" id="UP000308652"/>
    </source>
</evidence>
<name>A0A5C3LQ23_9AGAR</name>
<dbReference type="EMBL" id="ML213624">
    <property type="protein sequence ID" value="TFK35184.1"/>
    <property type="molecule type" value="Genomic_DNA"/>
</dbReference>
<accession>A0A5C3LQ23</accession>